<evidence type="ECO:0000313" key="10">
    <source>
        <dbReference type="EMBL" id="GGS19876.1"/>
    </source>
</evidence>
<keyword evidence="11" id="KW-1185">Reference proteome</keyword>
<evidence type="ECO:0000313" key="11">
    <source>
        <dbReference type="Proteomes" id="UP000620633"/>
    </source>
</evidence>
<evidence type="ECO:0000259" key="8">
    <source>
        <dbReference type="Pfam" id="PF00924"/>
    </source>
</evidence>
<sequence length="388" mass="42477">MRRVTGSGTPPDLLGTGTVFGILRGAWRDAGLFLHEWGPELTLSAALIGAYFLLYLGAWQLSRALIRRLVPGDLRPVVLRAVRIGLRLTFLMLALLSSTALFGPLREYGPAIFRVYLLLLSLLVGWHFIQRFLQVQAGRWALDSSLTLLLMGVTRGVWAILGLYLVFGQFGINLLPILGGLGVVGLAVGFAAQDILANLISGVTLLLDRPFRIGDWVRTDRYEGQVTGLTLRTTRLRTRDNEHVSIPNKDVAGNVIVNLTQGGRLRLNVPVSIEYGASVEQARRVLLPVMLAHPKVLHSPAPVVLVRELAASSVDVILRCWVTEEDVPRYPVIMMQLTEAAKEALQDAGMEIPFPHLQLHIDGARGLDGALNRALRQAAPGSPPERDA</sequence>
<comment type="caution">
    <text evidence="10">The sequence shown here is derived from an EMBL/GenBank/DDBJ whole genome shotgun (WGS) entry which is preliminary data.</text>
</comment>
<dbReference type="InterPro" id="IPR045275">
    <property type="entry name" value="MscS_archaea/bacteria_type"/>
</dbReference>
<evidence type="ECO:0000256" key="7">
    <source>
        <dbReference type="SAM" id="Phobius"/>
    </source>
</evidence>
<evidence type="ECO:0000256" key="1">
    <source>
        <dbReference type="ARBA" id="ARBA00004651"/>
    </source>
</evidence>
<feature type="domain" description="Mechanosensitive ion channel MscS C-terminal" evidence="9">
    <location>
        <begin position="268"/>
        <end position="352"/>
    </location>
</feature>
<dbReference type="Proteomes" id="UP000620633">
    <property type="component" value="Unassembled WGS sequence"/>
</dbReference>
<dbReference type="Gene3D" id="3.30.70.100">
    <property type="match status" value="1"/>
</dbReference>
<comment type="similarity">
    <text evidence="2">Belongs to the MscS (TC 1.A.23) family.</text>
</comment>
<feature type="domain" description="Mechanosensitive ion channel MscS" evidence="8">
    <location>
        <begin position="194"/>
        <end position="260"/>
    </location>
</feature>
<dbReference type="InterPro" id="IPR011066">
    <property type="entry name" value="MscS_channel_C_sf"/>
</dbReference>
<dbReference type="InterPro" id="IPR006685">
    <property type="entry name" value="MscS_channel_2nd"/>
</dbReference>
<comment type="subcellular location">
    <subcellularLocation>
        <location evidence="1">Cell membrane</location>
        <topology evidence="1">Multi-pass membrane protein</topology>
    </subcellularLocation>
</comment>
<dbReference type="PANTHER" id="PTHR30221:SF1">
    <property type="entry name" value="SMALL-CONDUCTANCE MECHANOSENSITIVE CHANNEL"/>
    <property type="match status" value="1"/>
</dbReference>
<feature type="transmembrane region" description="Helical" evidence="7">
    <location>
        <begin position="173"/>
        <end position="192"/>
    </location>
</feature>
<accession>A0ABQ2SFN9</accession>
<dbReference type="PANTHER" id="PTHR30221">
    <property type="entry name" value="SMALL-CONDUCTANCE MECHANOSENSITIVE CHANNEL"/>
    <property type="match status" value="1"/>
</dbReference>
<proteinExistence type="inferred from homology"/>
<evidence type="ECO:0000256" key="6">
    <source>
        <dbReference type="ARBA" id="ARBA00023136"/>
    </source>
</evidence>
<keyword evidence="4 7" id="KW-0812">Transmembrane</keyword>
<dbReference type="Pfam" id="PF21082">
    <property type="entry name" value="MS_channel_3rd"/>
    <property type="match status" value="1"/>
</dbReference>
<evidence type="ECO:0000256" key="2">
    <source>
        <dbReference type="ARBA" id="ARBA00008017"/>
    </source>
</evidence>
<evidence type="ECO:0000256" key="3">
    <source>
        <dbReference type="ARBA" id="ARBA00022475"/>
    </source>
</evidence>
<dbReference type="InterPro" id="IPR011014">
    <property type="entry name" value="MscS_channel_TM-2"/>
</dbReference>
<keyword evidence="3" id="KW-1003">Cell membrane</keyword>
<dbReference type="SUPFAM" id="SSF82861">
    <property type="entry name" value="Mechanosensitive channel protein MscS (YggB), transmembrane region"/>
    <property type="match status" value="1"/>
</dbReference>
<feature type="transmembrane region" description="Helical" evidence="7">
    <location>
        <begin position="141"/>
        <end position="167"/>
    </location>
</feature>
<dbReference type="Gene3D" id="1.10.287.1260">
    <property type="match status" value="1"/>
</dbReference>
<dbReference type="InterPro" id="IPR023408">
    <property type="entry name" value="MscS_beta-dom_sf"/>
</dbReference>
<feature type="transmembrane region" description="Helical" evidence="7">
    <location>
        <begin position="41"/>
        <end position="59"/>
    </location>
</feature>
<reference evidence="11" key="1">
    <citation type="journal article" date="2019" name="Int. J. Syst. Evol. Microbiol.">
        <title>The Global Catalogue of Microorganisms (GCM) 10K type strain sequencing project: providing services to taxonomists for standard genome sequencing and annotation.</title>
        <authorList>
            <consortium name="The Broad Institute Genomics Platform"/>
            <consortium name="The Broad Institute Genome Sequencing Center for Infectious Disease"/>
            <person name="Wu L."/>
            <person name="Ma J."/>
        </authorList>
    </citation>
    <scope>NUCLEOTIDE SEQUENCE [LARGE SCALE GENOMIC DNA]</scope>
    <source>
        <strain evidence="11">JCM 31406</strain>
    </source>
</reference>
<dbReference type="SUPFAM" id="SSF50182">
    <property type="entry name" value="Sm-like ribonucleoproteins"/>
    <property type="match status" value="1"/>
</dbReference>
<dbReference type="Gene3D" id="2.30.30.60">
    <property type="match status" value="1"/>
</dbReference>
<feature type="transmembrane region" description="Helical" evidence="7">
    <location>
        <begin position="111"/>
        <end position="129"/>
    </location>
</feature>
<gene>
    <name evidence="10" type="ORF">GCM10008961_09330</name>
</gene>
<evidence type="ECO:0000256" key="4">
    <source>
        <dbReference type="ARBA" id="ARBA00022692"/>
    </source>
</evidence>
<dbReference type="InterPro" id="IPR049278">
    <property type="entry name" value="MS_channel_C"/>
</dbReference>
<evidence type="ECO:0000256" key="5">
    <source>
        <dbReference type="ARBA" id="ARBA00022989"/>
    </source>
</evidence>
<dbReference type="Pfam" id="PF00924">
    <property type="entry name" value="MS_channel_2nd"/>
    <property type="match status" value="1"/>
</dbReference>
<evidence type="ECO:0000259" key="9">
    <source>
        <dbReference type="Pfam" id="PF21082"/>
    </source>
</evidence>
<dbReference type="SUPFAM" id="SSF82689">
    <property type="entry name" value="Mechanosensitive channel protein MscS (YggB), C-terminal domain"/>
    <property type="match status" value="1"/>
</dbReference>
<organism evidence="10 11">
    <name type="scientific">Deinococcus knuensis</name>
    <dbReference type="NCBI Taxonomy" id="1837380"/>
    <lineage>
        <taxon>Bacteria</taxon>
        <taxon>Thermotogati</taxon>
        <taxon>Deinococcota</taxon>
        <taxon>Deinococci</taxon>
        <taxon>Deinococcales</taxon>
        <taxon>Deinococcaceae</taxon>
        <taxon>Deinococcus</taxon>
    </lineage>
</organism>
<keyword evidence="5 7" id="KW-1133">Transmembrane helix</keyword>
<keyword evidence="6 7" id="KW-0472">Membrane</keyword>
<dbReference type="EMBL" id="BMQO01000002">
    <property type="protein sequence ID" value="GGS19876.1"/>
    <property type="molecule type" value="Genomic_DNA"/>
</dbReference>
<name>A0ABQ2SFN9_9DEIO</name>
<protein>
    <submittedName>
        <fullName evidence="10">Mechanosensitive ion channel protein MscS</fullName>
    </submittedName>
</protein>
<feature type="transmembrane region" description="Helical" evidence="7">
    <location>
        <begin position="84"/>
        <end position="105"/>
    </location>
</feature>
<dbReference type="InterPro" id="IPR010920">
    <property type="entry name" value="LSM_dom_sf"/>
</dbReference>